<comment type="caution">
    <text evidence="2">The sequence shown here is derived from an EMBL/GenBank/DDBJ whole genome shotgun (WGS) entry which is preliminary data.</text>
</comment>
<keyword evidence="3" id="KW-1185">Reference proteome</keyword>
<feature type="region of interest" description="Disordered" evidence="1">
    <location>
        <begin position="90"/>
        <end position="114"/>
    </location>
</feature>
<name>A0ABD0J3Q1_9CAEN</name>
<feature type="compositionally biased region" description="Basic and acidic residues" evidence="1">
    <location>
        <begin position="43"/>
        <end position="54"/>
    </location>
</feature>
<accession>A0ABD0J3Q1</accession>
<gene>
    <name evidence="2" type="ORF">BaRGS_00039466</name>
</gene>
<organism evidence="2 3">
    <name type="scientific">Batillaria attramentaria</name>
    <dbReference type="NCBI Taxonomy" id="370345"/>
    <lineage>
        <taxon>Eukaryota</taxon>
        <taxon>Metazoa</taxon>
        <taxon>Spiralia</taxon>
        <taxon>Lophotrochozoa</taxon>
        <taxon>Mollusca</taxon>
        <taxon>Gastropoda</taxon>
        <taxon>Caenogastropoda</taxon>
        <taxon>Sorbeoconcha</taxon>
        <taxon>Cerithioidea</taxon>
        <taxon>Batillariidae</taxon>
        <taxon>Batillaria</taxon>
    </lineage>
</organism>
<dbReference type="EMBL" id="JACVVK020000691">
    <property type="protein sequence ID" value="KAK7455726.1"/>
    <property type="molecule type" value="Genomic_DNA"/>
</dbReference>
<evidence type="ECO:0000313" key="3">
    <source>
        <dbReference type="Proteomes" id="UP001519460"/>
    </source>
</evidence>
<protein>
    <submittedName>
        <fullName evidence="2">Uncharacterized protein</fullName>
    </submittedName>
</protein>
<evidence type="ECO:0000256" key="1">
    <source>
        <dbReference type="SAM" id="MobiDB-lite"/>
    </source>
</evidence>
<evidence type="ECO:0000313" key="2">
    <source>
        <dbReference type="EMBL" id="KAK7455726.1"/>
    </source>
</evidence>
<sequence>MATIKKALRSSLRRRRYTMFEQKENDYIHTPKSKRSASEEPEERGASSDPETRTTNRQSAMLRRGSQVRRSVRDAVGIIRQKFKTSTQRLAPLRESRVAAASTPSRVSRRQSQKEVPIYSPFHIETPTRAGRVARRNNIRTV</sequence>
<dbReference type="Proteomes" id="UP001519460">
    <property type="component" value="Unassembled WGS sequence"/>
</dbReference>
<reference evidence="2 3" key="1">
    <citation type="journal article" date="2023" name="Sci. Data">
        <title>Genome assembly of the Korean intertidal mud-creeper Batillaria attramentaria.</title>
        <authorList>
            <person name="Patra A.K."/>
            <person name="Ho P.T."/>
            <person name="Jun S."/>
            <person name="Lee S.J."/>
            <person name="Kim Y."/>
            <person name="Won Y.J."/>
        </authorList>
    </citation>
    <scope>NUCLEOTIDE SEQUENCE [LARGE SCALE GENOMIC DNA]</scope>
    <source>
        <strain evidence="2">Wonlab-2016</strain>
    </source>
</reference>
<feature type="region of interest" description="Disordered" evidence="1">
    <location>
        <begin position="15"/>
        <end position="73"/>
    </location>
</feature>
<proteinExistence type="predicted"/>
<dbReference type="AlphaFoldDB" id="A0ABD0J3Q1"/>